<name>A0AA86QIQ1_9EUKA</name>
<organism evidence="1">
    <name type="scientific">Hexamita inflata</name>
    <dbReference type="NCBI Taxonomy" id="28002"/>
    <lineage>
        <taxon>Eukaryota</taxon>
        <taxon>Metamonada</taxon>
        <taxon>Diplomonadida</taxon>
        <taxon>Hexamitidae</taxon>
        <taxon>Hexamitinae</taxon>
        <taxon>Hexamita</taxon>
    </lineage>
</organism>
<dbReference type="AlphaFoldDB" id="A0AA86QIQ1"/>
<reference evidence="2 3" key="2">
    <citation type="submission" date="2024-07" db="EMBL/GenBank/DDBJ databases">
        <authorList>
            <person name="Akdeniz Z."/>
        </authorList>
    </citation>
    <scope>NUCLEOTIDE SEQUENCE [LARGE SCALE GENOMIC DNA]</scope>
</reference>
<comment type="caution">
    <text evidence="1">The sequence shown here is derived from an EMBL/GenBank/DDBJ whole genome shotgun (WGS) entry which is preliminary data.</text>
</comment>
<evidence type="ECO:0000313" key="1">
    <source>
        <dbReference type="EMBL" id="CAI9952445.1"/>
    </source>
</evidence>
<evidence type="ECO:0000313" key="3">
    <source>
        <dbReference type="Proteomes" id="UP001642409"/>
    </source>
</evidence>
<dbReference type="EMBL" id="CATOUU010000832">
    <property type="protein sequence ID" value="CAI9952445.1"/>
    <property type="molecule type" value="Genomic_DNA"/>
</dbReference>
<protein>
    <submittedName>
        <fullName evidence="1">Uncharacterized protein</fullName>
    </submittedName>
</protein>
<reference evidence="1" key="1">
    <citation type="submission" date="2023-06" db="EMBL/GenBank/DDBJ databases">
        <authorList>
            <person name="Kurt Z."/>
        </authorList>
    </citation>
    <scope>NUCLEOTIDE SEQUENCE</scope>
</reference>
<evidence type="ECO:0000313" key="2">
    <source>
        <dbReference type="EMBL" id="CAL6059106.1"/>
    </source>
</evidence>
<sequence length="805" mass="92761">MASYFIPVQKCSTAPTTFEAETIPAIKVKVPRKVLAKKDYHTNYKEQLEVVDRRAKNFEECEEREESENTDVTQPVRSQAAQTNFNSKFASFYIGDLQFSLTTRRIKRPRTLFVAQSNYVVSEGNLYQIEEDVPLIKVQPGYDFKIYMQQTVRARMFEVGHEATAPGDRTKYNPMVQPINLKLHQIQCFADVYEPVGVEIEKVGVILSSQAREEMQCSQPCKILPQASRKVIANKFKVKEVEFSSAFADLTINNESNFECYVTFENEVKRVETILKKKDFARDLITWAEKMDPLKHKQLLEVIESQFLLYKVANTQKNKVQFMKNIKVQLDQIQSIFVTQRKSKEQIIIHKVLGYSSESTPIADILASSPEIEHDQVHELFIIEQKQAEGGHSFVQGNLKQKYINCIPLAIMHKNTKFLYFVINQLQCVQQTFGQLSQIALNNKLKEKDIKVSITAAKITNVKFNPLAFAALTCNTGFLNAIDTANLNFFDLSFEHKIQVTIGACSNINDDIATLKRIEKLVGKLDVGFSIISALISRNKKIMNYLMSTTSLDYSNFYKFKRYIGTESCELLENLIHAKPDVLKYVLPKMDQKDVTKLIQQFIDQSTTNVTNLNLYNDDMFSQLATFHNVDAMNIFIKHGFCFAKSSTDYQRLGSLFDDKLFNLLVKVIFDHFTLTDKDIHYVYAQLLISSIKQENMERIAQLHEIFQSKVEYYKMKPFAQDLLNAFVAKYNVLGTSNYQRASMNYLVNICKTTGMKLIQNTTSQIFWGINFVDFNAELIKYVDTPLEVLNDACYVQWWALEMLF</sequence>
<gene>
    <name evidence="1" type="ORF">HINF_LOCUS40090</name>
    <name evidence="2" type="ORF">HINF_LOCUS48588</name>
</gene>
<dbReference type="Proteomes" id="UP001642409">
    <property type="component" value="Unassembled WGS sequence"/>
</dbReference>
<dbReference type="EMBL" id="CAXDID020000224">
    <property type="protein sequence ID" value="CAL6059106.1"/>
    <property type="molecule type" value="Genomic_DNA"/>
</dbReference>
<accession>A0AA86QIQ1</accession>
<proteinExistence type="predicted"/>
<keyword evidence="3" id="KW-1185">Reference proteome</keyword>